<dbReference type="RefSeq" id="XP_008076376.1">
    <property type="nucleotide sequence ID" value="XM_008078185.1"/>
</dbReference>
<feature type="chain" id="PRO_5004520122" evidence="6">
    <location>
        <begin position="20"/>
        <end position="251"/>
    </location>
</feature>
<dbReference type="InterPro" id="IPR005103">
    <property type="entry name" value="AA9_LPMO"/>
</dbReference>
<evidence type="ECO:0000256" key="5">
    <source>
        <dbReference type="ARBA" id="ARBA00023180"/>
    </source>
</evidence>
<keyword evidence="9" id="KW-1185">Reference proteome</keyword>
<dbReference type="KEGG" id="glz:GLAREA_09224"/>
<gene>
    <name evidence="8" type="ORF">GLAREA_09224</name>
</gene>
<keyword evidence="3" id="KW-0964">Secreted</keyword>
<keyword evidence="8" id="KW-0378">Hydrolase</keyword>
<dbReference type="AlphaFoldDB" id="S3DYP3"/>
<dbReference type="OMA" id="CHKSARA"/>
<dbReference type="Proteomes" id="UP000016922">
    <property type="component" value="Unassembled WGS sequence"/>
</dbReference>
<dbReference type="CDD" id="cd21175">
    <property type="entry name" value="LPMO_AA9"/>
    <property type="match status" value="1"/>
</dbReference>
<dbReference type="Gene3D" id="2.70.50.70">
    <property type="match status" value="1"/>
</dbReference>
<feature type="domain" description="Auxiliary Activity family 9 catalytic" evidence="7">
    <location>
        <begin position="18"/>
        <end position="238"/>
    </location>
</feature>
<dbReference type="PANTHER" id="PTHR33353">
    <property type="entry name" value="PUTATIVE (AFU_ORTHOLOGUE AFUA_1G12560)-RELATED"/>
    <property type="match status" value="1"/>
</dbReference>
<comment type="subcellular location">
    <subcellularLocation>
        <location evidence="2">Secreted</location>
    </subcellularLocation>
</comment>
<dbReference type="GO" id="GO:0016787">
    <property type="term" value="F:hydrolase activity"/>
    <property type="evidence" value="ECO:0007669"/>
    <property type="project" value="UniProtKB-KW"/>
</dbReference>
<evidence type="ECO:0000256" key="6">
    <source>
        <dbReference type="SAM" id="SignalP"/>
    </source>
</evidence>
<dbReference type="HOGENOM" id="CLU_031730_1_3_1"/>
<dbReference type="InterPro" id="IPR049892">
    <property type="entry name" value="AA9"/>
</dbReference>
<name>S3DYP3_GLAL2</name>
<dbReference type="eggNOG" id="ENOG502RY3D">
    <property type="taxonomic scope" value="Eukaryota"/>
</dbReference>
<dbReference type="EMBL" id="KE145352">
    <property type="protein sequence ID" value="EPE37061.1"/>
    <property type="molecule type" value="Genomic_DNA"/>
</dbReference>
<keyword evidence="6" id="KW-0732">Signal</keyword>
<feature type="signal peptide" evidence="6">
    <location>
        <begin position="1"/>
        <end position="19"/>
    </location>
</feature>
<sequence length="251" mass="26948">MISLLSNAIFLATTVSAHGYVQYITANGVKSLGYDPGFRYQSPAPLVAGWFADNPDIGFVPPINYTSPDIICHKSSTPGQKYVTVTAGSTIQLQWNPAPWPESHVGPIIDYLAPCPSGSCTNVAKADLKFVKLAQQALKAGVTSSTDWLKAWVVDDFIKGGSVWNVTIPKDIKKGVYVLRHEIIALHSAYSVDGAQNYPQCVNLNVTGGGTREVTGGKSAMQFYGREDAGVVFNVYGGATTYPFPGPALWK</sequence>
<evidence type="ECO:0000313" key="8">
    <source>
        <dbReference type="EMBL" id="EPE37061.1"/>
    </source>
</evidence>
<accession>S3DYP3</accession>
<dbReference type="PANTHER" id="PTHR33353:SF34">
    <property type="entry name" value="ENDO-BETA-1,4-GLUCANASE D"/>
    <property type="match status" value="1"/>
</dbReference>
<evidence type="ECO:0000256" key="3">
    <source>
        <dbReference type="ARBA" id="ARBA00022525"/>
    </source>
</evidence>
<keyword evidence="4" id="KW-1015">Disulfide bond</keyword>
<evidence type="ECO:0000259" key="7">
    <source>
        <dbReference type="Pfam" id="PF03443"/>
    </source>
</evidence>
<organism evidence="8 9">
    <name type="scientific">Glarea lozoyensis (strain ATCC 20868 / MF5171)</name>
    <dbReference type="NCBI Taxonomy" id="1116229"/>
    <lineage>
        <taxon>Eukaryota</taxon>
        <taxon>Fungi</taxon>
        <taxon>Dikarya</taxon>
        <taxon>Ascomycota</taxon>
        <taxon>Pezizomycotina</taxon>
        <taxon>Leotiomycetes</taxon>
        <taxon>Helotiales</taxon>
        <taxon>Helotiaceae</taxon>
        <taxon>Glarea</taxon>
    </lineage>
</organism>
<reference evidence="8 9" key="1">
    <citation type="journal article" date="2013" name="BMC Genomics">
        <title>Genomics-driven discovery of the pneumocandin biosynthetic gene cluster in the fungus Glarea lozoyensis.</title>
        <authorList>
            <person name="Chen L."/>
            <person name="Yue Q."/>
            <person name="Zhang X."/>
            <person name="Xiang M."/>
            <person name="Wang C."/>
            <person name="Li S."/>
            <person name="Che Y."/>
            <person name="Ortiz-Lopez F.J."/>
            <person name="Bills G.F."/>
            <person name="Liu X."/>
            <person name="An Z."/>
        </authorList>
    </citation>
    <scope>NUCLEOTIDE SEQUENCE [LARGE SCALE GENOMIC DNA]</scope>
    <source>
        <strain evidence="9">ATCC 20868 / MF5171</strain>
    </source>
</reference>
<evidence type="ECO:0000256" key="2">
    <source>
        <dbReference type="ARBA" id="ARBA00004613"/>
    </source>
</evidence>
<dbReference type="GeneID" id="19468272"/>
<protein>
    <submittedName>
        <fullName evidence="8">Glycosyl hydrolase family 61</fullName>
    </submittedName>
</protein>
<evidence type="ECO:0000256" key="4">
    <source>
        <dbReference type="ARBA" id="ARBA00023157"/>
    </source>
</evidence>
<evidence type="ECO:0000256" key="1">
    <source>
        <dbReference type="ARBA" id="ARBA00001973"/>
    </source>
</evidence>
<dbReference type="OrthoDB" id="4849160at2759"/>
<dbReference type="Pfam" id="PF03443">
    <property type="entry name" value="AA9"/>
    <property type="match status" value="1"/>
</dbReference>
<dbReference type="GO" id="GO:0005576">
    <property type="term" value="C:extracellular region"/>
    <property type="evidence" value="ECO:0007669"/>
    <property type="project" value="UniProtKB-SubCell"/>
</dbReference>
<keyword evidence="5" id="KW-0325">Glycoprotein</keyword>
<comment type="cofactor">
    <cofactor evidence="1">
        <name>Cu(2+)</name>
        <dbReference type="ChEBI" id="CHEBI:29036"/>
    </cofactor>
</comment>
<proteinExistence type="predicted"/>
<evidence type="ECO:0000313" key="9">
    <source>
        <dbReference type="Proteomes" id="UP000016922"/>
    </source>
</evidence>